<dbReference type="EMBL" id="OW150024">
    <property type="protein sequence ID" value="CAH2031762.1"/>
    <property type="molecule type" value="Genomic_DNA"/>
</dbReference>
<evidence type="ECO:0000313" key="1">
    <source>
        <dbReference type="EMBL" id="CAH2031762.1"/>
    </source>
</evidence>
<accession>A0ABM9D949</accession>
<sequence>MPWHPLFISTSSLHPAVSSKGPLASSLKVGTDIPLQAIPAYRGQHTTVEKGPRFIQYSARALQEQKQTGQRAK</sequence>
<proteinExistence type="predicted"/>
<reference evidence="1 2" key="1">
    <citation type="submission" date="2022-03" db="EMBL/GenBank/DDBJ databases">
        <authorList>
            <person name="Koch H."/>
        </authorList>
    </citation>
    <scope>NUCLEOTIDE SEQUENCE [LARGE SCALE GENOMIC DNA]</scope>
    <source>
        <strain evidence="1 2">G1</strain>
    </source>
</reference>
<name>A0ABM9D949_9BACT</name>
<organism evidence="1 2">
    <name type="scientific">Trichlorobacter ammonificans</name>
    <dbReference type="NCBI Taxonomy" id="2916410"/>
    <lineage>
        <taxon>Bacteria</taxon>
        <taxon>Pseudomonadati</taxon>
        <taxon>Thermodesulfobacteriota</taxon>
        <taxon>Desulfuromonadia</taxon>
        <taxon>Geobacterales</taxon>
        <taxon>Geobacteraceae</taxon>
        <taxon>Trichlorobacter</taxon>
    </lineage>
</organism>
<keyword evidence="2" id="KW-1185">Reference proteome</keyword>
<evidence type="ECO:0000313" key="2">
    <source>
        <dbReference type="Proteomes" id="UP001295463"/>
    </source>
</evidence>
<dbReference type="Proteomes" id="UP001295463">
    <property type="component" value="Chromosome"/>
</dbReference>
<gene>
    <name evidence="1" type="ORF">GEAMG1_1927</name>
</gene>
<protein>
    <submittedName>
        <fullName evidence="1">Uncharacterized protein</fullName>
    </submittedName>
</protein>